<feature type="compositionally biased region" description="Pro residues" evidence="7">
    <location>
        <begin position="47"/>
        <end position="88"/>
    </location>
</feature>
<comment type="caution">
    <text evidence="9">The sequence shown here is derived from an EMBL/GenBank/DDBJ whole genome shotgun (WGS) entry which is preliminary data.</text>
</comment>
<gene>
    <name evidence="9" type="ORF">GGQ66_003638</name>
</gene>
<evidence type="ECO:0000256" key="1">
    <source>
        <dbReference type="ARBA" id="ARBA00004167"/>
    </source>
</evidence>
<evidence type="ECO:0000256" key="4">
    <source>
        <dbReference type="ARBA" id="ARBA00022475"/>
    </source>
</evidence>
<dbReference type="RefSeq" id="WP_183794170.1">
    <property type="nucleotide sequence ID" value="NZ_JACIDU010000016.1"/>
</dbReference>
<keyword evidence="5" id="KW-0430">Lectin</keyword>
<organism evidence="9 10">
    <name type="scientific">Allorhizobium borbori</name>
    <dbReference type="NCBI Taxonomy" id="485907"/>
    <lineage>
        <taxon>Bacteria</taxon>
        <taxon>Pseudomonadati</taxon>
        <taxon>Pseudomonadota</taxon>
        <taxon>Alphaproteobacteria</taxon>
        <taxon>Hyphomicrobiales</taxon>
        <taxon>Rhizobiaceae</taxon>
        <taxon>Rhizobium/Agrobacterium group</taxon>
        <taxon>Allorhizobium</taxon>
    </lineage>
</organism>
<dbReference type="EMBL" id="JACIDU010000016">
    <property type="protein sequence ID" value="MBB4105055.1"/>
    <property type="molecule type" value="Genomic_DNA"/>
</dbReference>
<dbReference type="AlphaFoldDB" id="A0A7W6K4N0"/>
<keyword evidence="8" id="KW-0732">Signal</keyword>
<dbReference type="InterPro" id="IPR012413">
    <property type="entry name" value="BA14K"/>
</dbReference>
<reference evidence="9 10" key="1">
    <citation type="submission" date="2020-08" db="EMBL/GenBank/DDBJ databases">
        <title>Genomic Encyclopedia of Type Strains, Phase IV (KMG-IV): sequencing the most valuable type-strain genomes for metagenomic binning, comparative biology and taxonomic classification.</title>
        <authorList>
            <person name="Goeker M."/>
        </authorList>
    </citation>
    <scope>NUCLEOTIDE SEQUENCE [LARGE SCALE GENOMIC DNA]</scope>
    <source>
        <strain evidence="9 10">DSM 26385</strain>
    </source>
</reference>
<evidence type="ECO:0000256" key="7">
    <source>
        <dbReference type="SAM" id="MobiDB-lite"/>
    </source>
</evidence>
<evidence type="ECO:0000256" key="5">
    <source>
        <dbReference type="ARBA" id="ARBA00022734"/>
    </source>
</evidence>
<dbReference type="GO" id="GO:0030246">
    <property type="term" value="F:carbohydrate binding"/>
    <property type="evidence" value="ECO:0007669"/>
    <property type="project" value="UniProtKB-KW"/>
</dbReference>
<feature type="chain" id="PRO_5030880980" description="Lectin-like protein BA14k" evidence="8">
    <location>
        <begin position="22"/>
        <end position="152"/>
    </location>
</feature>
<dbReference type="Pfam" id="PF07886">
    <property type="entry name" value="BA14K"/>
    <property type="match status" value="1"/>
</dbReference>
<evidence type="ECO:0000256" key="2">
    <source>
        <dbReference type="ARBA" id="ARBA00010270"/>
    </source>
</evidence>
<protein>
    <recommendedName>
        <fullName evidence="3">Lectin-like protein BA14k</fullName>
    </recommendedName>
</protein>
<dbReference type="Proteomes" id="UP000584824">
    <property type="component" value="Unassembled WGS sequence"/>
</dbReference>
<comment type="similarity">
    <text evidence="2">Belongs to the BA14k family.</text>
</comment>
<evidence type="ECO:0000313" key="10">
    <source>
        <dbReference type="Proteomes" id="UP000584824"/>
    </source>
</evidence>
<feature type="region of interest" description="Disordered" evidence="7">
    <location>
        <begin position="38"/>
        <end position="88"/>
    </location>
</feature>
<proteinExistence type="inferred from homology"/>
<evidence type="ECO:0000256" key="6">
    <source>
        <dbReference type="ARBA" id="ARBA00025321"/>
    </source>
</evidence>
<sequence length="152" mass="16529">MTRTGRFLALCMIGLGVAAEAAPAFSMPAAPALPSVPAGDITLAQWGPPPPPPPGWGPPPGYYRPPPPPGWGGYRPPPPPPGWGPPPGYYRPPPPPPGYYRPPPPPPVYRPRPRMNAHVEWCLSRYRSYNPATNRFLSSSGYYRVCVSPYSY</sequence>
<comment type="subcellular location">
    <subcellularLocation>
        <location evidence="1">Membrane</location>
        <topology evidence="1">Single-pass membrane protein</topology>
    </subcellularLocation>
</comment>
<evidence type="ECO:0000256" key="3">
    <source>
        <dbReference type="ARBA" id="ARBA00020552"/>
    </source>
</evidence>
<keyword evidence="4" id="KW-0472">Membrane</keyword>
<evidence type="ECO:0000256" key="8">
    <source>
        <dbReference type="SAM" id="SignalP"/>
    </source>
</evidence>
<keyword evidence="4" id="KW-1003">Cell membrane</keyword>
<keyword evidence="10" id="KW-1185">Reference proteome</keyword>
<comment type="function">
    <text evidence="6">Has immunoglobulin-binding and hemagglutination properties, and can bind to mannose. Essential for virulence. May be involved in LPS biosynthesis or polysaccharide transport.</text>
</comment>
<name>A0A7W6K4N0_9HYPH</name>
<evidence type="ECO:0000313" key="9">
    <source>
        <dbReference type="EMBL" id="MBB4105055.1"/>
    </source>
</evidence>
<dbReference type="PRINTS" id="PR01217">
    <property type="entry name" value="PRICHEXTENSN"/>
</dbReference>
<dbReference type="GO" id="GO:0016020">
    <property type="term" value="C:membrane"/>
    <property type="evidence" value="ECO:0007669"/>
    <property type="project" value="UniProtKB-SubCell"/>
</dbReference>
<feature type="signal peptide" evidence="8">
    <location>
        <begin position="1"/>
        <end position="21"/>
    </location>
</feature>
<accession>A0A7W6K4N0</accession>